<protein>
    <submittedName>
        <fullName evidence="2">Uncharacterized protein</fullName>
    </submittedName>
</protein>
<dbReference type="Proteomes" id="UP001374579">
    <property type="component" value="Unassembled WGS sequence"/>
</dbReference>
<proteinExistence type="predicted"/>
<name>A0AAN9AWX0_9CAEN</name>
<keyword evidence="3" id="KW-1185">Reference proteome</keyword>
<accession>A0AAN9AWX0</accession>
<evidence type="ECO:0000313" key="3">
    <source>
        <dbReference type="Proteomes" id="UP001374579"/>
    </source>
</evidence>
<gene>
    <name evidence="2" type="ORF">V1264_006168</name>
</gene>
<comment type="caution">
    <text evidence="2">The sequence shown here is derived from an EMBL/GenBank/DDBJ whole genome shotgun (WGS) entry which is preliminary data.</text>
</comment>
<sequence>MHTSLNTKFVPKRRSSRDVFYKPEPPSLSNPTVYTSGPHNALHLPRKLIYSNSHNNWRGHLQSLLCVWASGSLLSSSTSALKSWSIHRKPPITKDA</sequence>
<evidence type="ECO:0000256" key="1">
    <source>
        <dbReference type="SAM" id="MobiDB-lite"/>
    </source>
</evidence>
<organism evidence="2 3">
    <name type="scientific">Littorina saxatilis</name>
    <dbReference type="NCBI Taxonomy" id="31220"/>
    <lineage>
        <taxon>Eukaryota</taxon>
        <taxon>Metazoa</taxon>
        <taxon>Spiralia</taxon>
        <taxon>Lophotrochozoa</taxon>
        <taxon>Mollusca</taxon>
        <taxon>Gastropoda</taxon>
        <taxon>Caenogastropoda</taxon>
        <taxon>Littorinimorpha</taxon>
        <taxon>Littorinoidea</taxon>
        <taxon>Littorinidae</taxon>
        <taxon>Littorina</taxon>
    </lineage>
</organism>
<reference evidence="2 3" key="1">
    <citation type="submission" date="2024-02" db="EMBL/GenBank/DDBJ databases">
        <title>Chromosome-scale genome assembly of the rough periwinkle Littorina saxatilis.</title>
        <authorList>
            <person name="De Jode A."/>
            <person name="Faria R."/>
            <person name="Formenti G."/>
            <person name="Sims Y."/>
            <person name="Smith T.P."/>
            <person name="Tracey A."/>
            <person name="Wood J.M.D."/>
            <person name="Zagrodzka Z.B."/>
            <person name="Johannesson K."/>
            <person name="Butlin R.K."/>
            <person name="Leder E.H."/>
        </authorList>
    </citation>
    <scope>NUCLEOTIDE SEQUENCE [LARGE SCALE GENOMIC DNA]</scope>
    <source>
        <strain evidence="2">Snail1</strain>
        <tissue evidence="2">Muscle</tissue>
    </source>
</reference>
<dbReference type="EMBL" id="JBAMIC010000018">
    <property type="protein sequence ID" value="KAK7094642.1"/>
    <property type="molecule type" value="Genomic_DNA"/>
</dbReference>
<feature type="region of interest" description="Disordered" evidence="1">
    <location>
        <begin position="1"/>
        <end position="24"/>
    </location>
</feature>
<evidence type="ECO:0000313" key="2">
    <source>
        <dbReference type="EMBL" id="KAK7094642.1"/>
    </source>
</evidence>
<dbReference type="AlphaFoldDB" id="A0AAN9AWX0"/>